<evidence type="ECO:0000256" key="2">
    <source>
        <dbReference type="PROSITE-ProRule" id="PRU00335"/>
    </source>
</evidence>
<dbReference type="InterPro" id="IPR036271">
    <property type="entry name" value="Tet_transcr_reg_TetR-rel_C_sf"/>
</dbReference>
<gene>
    <name evidence="4" type="ORF">SAMN05216377_107241</name>
</gene>
<dbReference type="GO" id="GO:0003700">
    <property type="term" value="F:DNA-binding transcription factor activity"/>
    <property type="evidence" value="ECO:0007669"/>
    <property type="project" value="TreeGrafter"/>
</dbReference>
<feature type="DNA-binding region" description="H-T-H motif" evidence="2">
    <location>
        <begin position="68"/>
        <end position="87"/>
    </location>
</feature>
<dbReference type="Pfam" id="PF00440">
    <property type="entry name" value="TetR_N"/>
    <property type="match status" value="1"/>
</dbReference>
<evidence type="ECO:0000259" key="3">
    <source>
        <dbReference type="PROSITE" id="PS50977"/>
    </source>
</evidence>
<dbReference type="EMBL" id="FNBE01000007">
    <property type="protein sequence ID" value="SDF89983.1"/>
    <property type="molecule type" value="Genomic_DNA"/>
</dbReference>
<reference evidence="4 5" key="1">
    <citation type="submission" date="2016-10" db="EMBL/GenBank/DDBJ databases">
        <authorList>
            <person name="de Groot N.N."/>
        </authorList>
    </citation>
    <scope>NUCLEOTIDE SEQUENCE [LARGE SCALE GENOMIC DNA]</scope>
    <source>
        <strain evidence="4 5">CGMCC 4.3143</strain>
    </source>
</reference>
<name>A0A1G7PUU6_PSEOR</name>
<accession>A0A1G7PUU6</accession>
<dbReference type="AlphaFoldDB" id="A0A1G7PUU6"/>
<dbReference type="PANTHER" id="PTHR30055:SF226">
    <property type="entry name" value="HTH-TYPE TRANSCRIPTIONAL REGULATOR PKSA"/>
    <property type="match status" value="1"/>
</dbReference>
<dbReference type="STRING" id="366584.SAMN05216377_107241"/>
<dbReference type="PROSITE" id="PS50977">
    <property type="entry name" value="HTH_TETR_2"/>
    <property type="match status" value="1"/>
</dbReference>
<dbReference type="SUPFAM" id="SSF46689">
    <property type="entry name" value="Homeodomain-like"/>
    <property type="match status" value="1"/>
</dbReference>
<evidence type="ECO:0000313" key="5">
    <source>
        <dbReference type="Proteomes" id="UP000198967"/>
    </source>
</evidence>
<dbReference type="GO" id="GO:0000976">
    <property type="term" value="F:transcription cis-regulatory region binding"/>
    <property type="evidence" value="ECO:0007669"/>
    <property type="project" value="TreeGrafter"/>
</dbReference>
<dbReference type="InterPro" id="IPR050109">
    <property type="entry name" value="HTH-type_TetR-like_transc_reg"/>
</dbReference>
<feature type="domain" description="HTH tetR-type" evidence="3">
    <location>
        <begin position="45"/>
        <end position="105"/>
    </location>
</feature>
<proteinExistence type="predicted"/>
<dbReference type="InterPro" id="IPR009057">
    <property type="entry name" value="Homeodomain-like_sf"/>
</dbReference>
<dbReference type="Proteomes" id="UP000198967">
    <property type="component" value="Unassembled WGS sequence"/>
</dbReference>
<evidence type="ECO:0000313" key="4">
    <source>
        <dbReference type="EMBL" id="SDF89983.1"/>
    </source>
</evidence>
<keyword evidence="1 2" id="KW-0238">DNA-binding</keyword>
<dbReference type="SUPFAM" id="SSF48498">
    <property type="entry name" value="Tetracyclin repressor-like, C-terminal domain"/>
    <property type="match status" value="1"/>
</dbReference>
<keyword evidence="5" id="KW-1185">Reference proteome</keyword>
<evidence type="ECO:0000256" key="1">
    <source>
        <dbReference type="ARBA" id="ARBA00023125"/>
    </source>
</evidence>
<organism evidence="4 5">
    <name type="scientific">Pseudonocardia oroxyli</name>
    <dbReference type="NCBI Taxonomy" id="366584"/>
    <lineage>
        <taxon>Bacteria</taxon>
        <taxon>Bacillati</taxon>
        <taxon>Actinomycetota</taxon>
        <taxon>Actinomycetes</taxon>
        <taxon>Pseudonocardiales</taxon>
        <taxon>Pseudonocardiaceae</taxon>
        <taxon>Pseudonocardia</taxon>
    </lineage>
</organism>
<dbReference type="Gene3D" id="1.10.357.10">
    <property type="entry name" value="Tetracycline Repressor, domain 2"/>
    <property type="match status" value="1"/>
</dbReference>
<dbReference type="PANTHER" id="PTHR30055">
    <property type="entry name" value="HTH-TYPE TRANSCRIPTIONAL REGULATOR RUTR"/>
    <property type="match status" value="1"/>
</dbReference>
<dbReference type="InterPro" id="IPR001647">
    <property type="entry name" value="HTH_TetR"/>
</dbReference>
<sequence>MTVTTVARSWTIVKILLDEWSESAYRRGMPSSAAARLRSRADKFEDRRRELADAALLTLADLGYARTSLRTIADNTAFSHGLLHYYFADKNELITYCVRQYKADCVQRYDGLVSAAATVEELAEACGRGLAATLAEAPLMHRLWYDLRTQSMFEESFRADVEDIDGGLQEMIWRLVVAYAELGGRRPTCTPSAVYALFDGLFQQALLRHLAGSATALDELRVGCQELLPKLVD</sequence>
<protein>
    <submittedName>
        <fullName evidence="4">Transcriptional regulator, TetR family</fullName>
    </submittedName>
</protein>